<protein>
    <submittedName>
        <fullName evidence="1">Uncharacterized protein</fullName>
    </submittedName>
</protein>
<dbReference type="AlphaFoldDB" id="A0A5C4VDQ9"/>
<evidence type="ECO:0000313" key="2">
    <source>
        <dbReference type="Proteomes" id="UP000312512"/>
    </source>
</evidence>
<comment type="caution">
    <text evidence="1">The sequence shown here is derived from an EMBL/GenBank/DDBJ whole genome shotgun (WGS) entry which is preliminary data.</text>
</comment>
<dbReference type="EMBL" id="VDLX02000025">
    <property type="protein sequence ID" value="KAB8188384.1"/>
    <property type="molecule type" value="Genomic_DNA"/>
</dbReference>
<dbReference type="RefSeq" id="WP_139636976.1">
    <property type="nucleotide sequence ID" value="NZ_VDLX02000025.1"/>
</dbReference>
<dbReference type="Proteomes" id="UP000312512">
    <property type="component" value="Unassembled WGS sequence"/>
</dbReference>
<reference evidence="1 2" key="1">
    <citation type="submission" date="2019-10" db="EMBL/GenBank/DDBJ databases">
        <title>Nonomuraea sp. nov., isolated from Phyllanthus amarus.</title>
        <authorList>
            <person name="Klykleung N."/>
            <person name="Tanasupawat S."/>
        </authorList>
    </citation>
    <scope>NUCLEOTIDE SEQUENCE [LARGE SCALE GENOMIC DNA]</scope>
    <source>
        <strain evidence="1 2">PA1-10</strain>
    </source>
</reference>
<name>A0A5C4VDQ9_9ACTN</name>
<proteinExistence type="predicted"/>
<evidence type="ECO:0000313" key="1">
    <source>
        <dbReference type="EMBL" id="KAB8188384.1"/>
    </source>
</evidence>
<keyword evidence="2" id="KW-1185">Reference proteome</keyword>
<sequence length="122" mass="13963">MGEFIEYDRVAGTIQLNNHPFERLPPMEVHRHPLLLAFDARQRVHPYINICHLILHESRGDNIEHARPKDTHKVNAVPANKTGMFRSSPRADAVRHRFSTKNSATPAMSTKMIGIARTDPRH</sequence>
<accession>A0A5C4VDQ9</accession>
<gene>
    <name evidence="1" type="ORF">FH608_043850</name>
</gene>
<organism evidence="1 2">
    <name type="scientific">Nonomuraea phyllanthi</name>
    <dbReference type="NCBI Taxonomy" id="2219224"/>
    <lineage>
        <taxon>Bacteria</taxon>
        <taxon>Bacillati</taxon>
        <taxon>Actinomycetota</taxon>
        <taxon>Actinomycetes</taxon>
        <taxon>Streptosporangiales</taxon>
        <taxon>Streptosporangiaceae</taxon>
        <taxon>Nonomuraea</taxon>
    </lineage>
</organism>